<evidence type="ECO:0000313" key="5">
    <source>
        <dbReference type="EMBL" id="PIR97667.1"/>
    </source>
</evidence>
<comment type="similarity">
    <text evidence="1">Belongs to the glycosyltransferase 2 family.</text>
</comment>
<feature type="domain" description="Glycosyltransferase 2-like" evidence="4">
    <location>
        <begin position="9"/>
        <end position="123"/>
    </location>
</feature>
<proteinExistence type="inferred from homology"/>
<dbReference type="Pfam" id="PF00535">
    <property type="entry name" value="Glycos_transf_2"/>
    <property type="match status" value="1"/>
</dbReference>
<dbReference type="InterPro" id="IPR001173">
    <property type="entry name" value="Glyco_trans_2-like"/>
</dbReference>
<dbReference type="InterPro" id="IPR029044">
    <property type="entry name" value="Nucleotide-diphossugar_trans"/>
</dbReference>
<accession>A0A2H0VEY6</accession>
<dbReference type="CDD" id="cd04186">
    <property type="entry name" value="GT_2_like_c"/>
    <property type="match status" value="1"/>
</dbReference>
<reference evidence="6" key="1">
    <citation type="submission" date="2017-09" db="EMBL/GenBank/DDBJ databases">
        <title>Depth-based differentiation of microbial function through sediment-hosted aquifers and enrichment of novel symbionts in the deep terrestrial subsurface.</title>
        <authorList>
            <person name="Probst A.J."/>
            <person name="Ladd B."/>
            <person name="Jarett J.K."/>
            <person name="Geller-Mcgrath D.E."/>
            <person name="Sieber C.M.K."/>
            <person name="Emerson J.B."/>
            <person name="Anantharaman K."/>
            <person name="Thomas B.C."/>
            <person name="Malmstrom R."/>
            <person name="Stieglmeier M."/>
            <person name="Klingl A."/>
            <person name="Woyke T."/>
            <person name="Ryan C.M."/>
            <person name="Banfield J.F."/>
        </authorList>
    </citation>
    <scope>NUCLEOTIDE SEQUENCE [LARGE SCALE GENOMIC DNA]</scope>
</reference>
<evidence type="ECO:0000313" key="6">
    <source>
        <dbReference type="Proteomes" id="UP000230557"/>
    </source>
</evidence>
<evidence type="ECO:0000256" key="2">
    <source>
        <dbReference type="ARBA" id="ARBA00022676"/>
    </source>
</evidence>
<gene>
    <name evidence="5" type="ORF">COT91_00235</name>
</gene>
<dbReference type="PANTHER" id="PTHR43179:SF12">
    <property type="entry name" value="GALACTOFURANOSYLTRANSFERASE GLFT2"/>
    <property type="match status" value="1"/>
</dbReference>
<organism evidence="5 6">
    <name type="scientific">Candidatus Doudnabacteria bacterium CG10_big_fil_rev_8_21_14_0_10_41_10</name>
    <dbReference type="NCBI Taxonomy" id="1974551"/>
    <lineage>
        <taxon>Bacteria</taxon>
        <taxon>Candidatus Doudnaibacteriota</taxon>
    </lineage>
</organism>
<dbReference type="Proteomes" id="UP000230557">
    <property type="component" value="Unassembled WGS sequence"/>
</dbReference>
<dbReference type="PANTHER" id="PTHR43179">
    <property type="entry name" value="RHAMNOSYLTRANSFERASE WBBL"/>
    <property type="match status" value="1"/>
</dbReference>
<evidence type="ECO:0000256" key="1">
    <source>
        <dbReference type="ARBA" id="ARBA00006739"/>
    </source>
</evidence>
<dbReference type="Gene3D" id="3.90.550.10">
    <property type="entry name" value="Spore Coat Polysaccharide Biosynthesis Protein SpsA, Chain A"/>
    <property type="match status" value="1"/>
</dbReference>
<dbReference type="SUPFAM" id="SSF53448">
    <property type="entry name" value="Nucleotide-diphospho-sugar transferases"/>
    <property type="match status" value="1"/>
</dbReference>
<sequence length="360" mass="42430">MNHKSILAVHLVTWNGEKYIPYLFDSLKKQTYKNWKLIVLDNGSTDNTVANIKKEIKEFPVSVELIENTENLGFAGGHNHLYKKTTADYFLLLNQDMSLTPECFANMTAFLDTHKDAAAISPRLMRWDFSQVKDKTIHKSFTDDIDSLGLKVFKSRRVIEKYAGERWSVLKPKMNMSFRAERWKGETALEVFGVSGAFPLLRKSAVDAVAFSDNTFLDESYHSYKEDVDLAFRLRSARYKAYTLLDTVAYHDRSAEGRKETGDISAAKNKKKQSSWVKYHSYKNHIRTLYKNEYWQNVLLDFFAITWYEAKKFFWFLLFDRAVLKGIGEIWHTRKDLRHKTKEITKKRRITWTEIRHWWI</sequence>
<evidence type="ECO:0000259" key="4">
    <source>
        <dbReference type="Pfam" id="PF00535"/>
    </source>
</evidence>
<dbReference type="AlphaFoldDB" id="A0A2H0VEY6"/>
<dbReference type="EMBL" id="PFAJ01000004">
    <property type="protein sequence ID" value="PIR97667.1"/>
    <property type="molecule type" value="Genomic_DNA"/>
</dbReference>
<name>A0A2H0VEY6_9BACT</name>
<keyword evidence="3" id="KW-0808">Transferase</keyword>
<protein>
    <recommendedName>
        <fullName evidence="4">Glycosyltransferase 2-like domain-containing protein</fullName>
    </recommendedName>
</protein>
<dbReference type="GO" id="GO:0016757">
    <property type="term" value="F:glycosyltransferase activity"/>
    <property type="evidence" value="ECO:0007669"/>
    <property type="project" value="UniProtKB-KW"/>
</dbReference>
<keyword evidence="2" id="KW-0328">Glycosyltransferase</keyword>
<comment type="caution">
    <text evidence="5">The sequence shown here is derived from an EMBL/GenBank/DDBJ whole genome shotgun (WGS) entry which is preliminary data.</text>
</comment>
<evidence type="ECO:0000256" key="3">
    <source>
        <dbReference type="ARBA" id="ARBA00022679"/>
    </source>
</evidence>